<dbReference type="OrthoDB" id="244125at2"/>
<dbReference type="SUPFAM" id="SSF53474">
    <property type="entry name" value="alpha/beta-Hydrolases"/>
    <property type="match status" value="1"/>
</dbReference>
<protein>
    <submittedName>
        <fullName evidence="2">Acetyl xylan esterase (AXE1)</fullName>
    </submittedName>
</protein>
<evidence type="ECO:0000259" key="1">
    <source>
        <dbReference type="Pfam" id="PF05448"/>
    </source>
</evidence>
<feature type="domain" description="Acetyl xylan esterase" evidence="1">
    <location>
        <begin position="93"/>
        <end position="233"/>
    </location>
</feature>
<dbReference type="Pfam" id="PF05448">
    <property type="entry name" value="AXE1"/>
    <property type="match status" value="1"/>
</dbReference>
<keyword evidence="3" id="KW-1185">Reference proteome</keyword>
<name>A0A5C6D2T2_9BACT</name>
<proteinExistence type="predicted"/>
<dbReference type="Gene3D" id="3.40.50.1820">
    <property type="entry name" value="alpha/beta hydrolase"/>
    <property type="match status" value="1"/>
</dbReference>
<reference evidence="2 3" key="1">
    <citation type="submission" date="2019-02" db="EMBL/GenBank/DDBJ databases">
        <title>Deep-cultivation of Planctomycetes and their phenomic and genomic characterization uncovers novel biology.</title>
        <authorList>
            <person name="Wiegand S."/>
            <person name="Jogler M."/>
            <person name="Boedeker C."/>
            <person name="Pinto D."/>
            <person name="Vollmers J."/>
            <person name="Rivas-Marin E."/>
            <person name="Kohn T."/>
            <person name="Peeters S.H."/>
            <person name="Heuer A."/>
            <person name="Rast P."/>
            <person name="Oberbeckmann S."/>
            <person name="Bunk B."/>
            <person name="Jeske O."/>
            <person name="Meyerdierks A."/>
            <person name="Storesund J.E."/>
            <person name="Kallscheuer N."/>
            <person name="Luecker S."/>
            <person name="Lage O.M."/>
            <person name="Pohl T."/>
            <person name="Merkel B.J."/>
            <person name="Hornburger P."/>
            <person name="Mueller R.-W."/>
            <person name="Bruemmer F."/>
            <person name="Labrenz M."/>
            <person name="Spormann A.M."/>
            <person name="Op Den Camp H."/>
            <person name="Overmann J."/>
            <person name="Amann R."/>
            <person name="Jetten M.S.M."/>
            <person name="Mascher T."/>
            <person name="Medema M.H."/>
            <person name="Devos D.P."/>
            <person name="Kaster A.-K."/>
            <person name="Ovreas L."/>
            <person name="Rohde M."/>
            <person name="Galperin M.Y."/>
            <person name="Jogler C."/>
        </authorList>
    </citation>
    <scope>NUCLEOTIDE SEQUENCE [LARGE SCALE GENOMIC DNA]</scope>
    <source>
        <strain evidence="2 3">Pla144</strain>
    </source>
</reference>
<dbReference type="PANTHER" id="PTHR22946">
    <property type="entry name" value="DIENELACTONE HYDROLASE DOMAIN-CONTAINING PROTEIN-RELATED"/>
    <property type="match status" value="1"/>
</dbReference>
<dbReference type="AlphaFoldDB" id="A0A5C6D2T2"/>
<dbReference type="EMBL" id="SJPS01000001">
    <property type="protein sequence ID" value="TWU29516.1"/>
    <property type="molecule type" value="Genomic_DNA"/>
</dbReference>
<accession>A0A5C6D2T2</accession>
<evidence type="ECO:0000313" key="3">
    <source>
        <dbReference type="Proteomes" id="UP000318437"/>
    </source>
</evidence>
<dbReference type="RefSeq" id="WP_146447531.1">
    <property type="nucleotide sequence ID" value="NZ_SJPS01000001.1"/>
</dbReference>
<dbReference type="ESTHER" id="9bact-a0a5c6d2t2">
    <property type="family name" value="Pectin_methylesterase"/>
</dbReference>
<comment type="caution">
    <text evidence="2">The sequence shown here is derived from an EMBL/GenBank/DDBJ whole genome shotgun (WGS) entry which is preliminary data.</text>
</comment>
<dbReference type="InterPro" id="IPR029058">
    <property type="entry name" value="AB_hydrolase_fold"/>
</dbReference>
<organism evidence="2 3">
    <name type="scientific">Bythopirellula polymerisocia</name>
    <dbReference type="NCBI Taxonomy" id="2528003"/>
    <lineage>
        <taxon>Bacteria</taxon>
        <taxon>Pseudomonadati</taxon>
        <taxon>Planctomycetota</taxon>
        <taxon>Planctomycetia</taxon>
        <taxon>Pirellulales</taxon>
        <taxon>Lacipirellulaceae</taxon>
        <taxon>Bythopirellula</taxon>
    </lineage>
</organism>
<gene>
    <name evidence="2" type="ORF">Pla144_02940</name>
</gene>
<dbReference type="Proteomes" id="UP000318437">
    <property type="component" value="Unassembled WGS sequence"/>
</dbReference>
<evidence type="ECO:0000313" key="2">
    <source>
        <dbReference type="EMBL" id="TWU29516.1"/>
    </source>
</evidence>
<sequence length="391" mass="43709">MKLFYLYAYTLFFLLNLFLVDASHSQVVTLIRGRAYTETVAEEKLAKLAESYSDQAAWQERAEMLRTGMRRGMQLEGLPPPCELKPIRHSKREMDGYTVENVAFESLPGFWVTGNLYLPVNIEGKIPGILNPHGHWGNARMTDQTQARCAAQARMGAAAFAYDMVGYGESKQCEHRRFQVQRLQTYNSMRAIDFLLSLGIIDEDRLAVTGASGGGTQTFLLSAIDDRIDLSIPVAQVSAHFFGGCECESAMPIHKTDEYETNNVEIAALMAPKPQLLVSDGGDWTVNTPQVEFPHVQRIYSFLDAADNVENAHFANEGHDYGPSKRAAAYRFLAKHFGLNLAAVENSLGEIDEAFFKPIPEDELRVFTAEHPRPDYAITDCEEVLGLLNKK</sequence>
<dbReference type="PANTHER" id="PTHR22946:SF8">
    <property type="entry name" value="ACETYL XYLAN ESTERASE DOMAIN-CONTAINING PROTEIN"/>
    <property type="match status" value="1"/>
</dbReference>
<dbReference type="InterPro" id="IPR008391">
    <property type="entry name" value="AXE1_dom"/>
</dbReference>
<dbReference type="InterPro" id="IPR050261">
    <property type="entry name" value="FrsA_esterase"/>
</dbReference>